<keyword evidence="2" id="KW-1185">Reference proteome</keyword>
<dbReference type="Proteomes" id="UP000182491">
    <property type="component" value="Unassembled WGS sequence"/>
</dbReference>
<dbReference type="EMBL" id="FPCA01000001">
    <property type="protein sequence ID" value="SFU41477.1"/>
    <property type="molecule type" value="Genomic_DNA"/>
</dbReference>
<sequence length="118" mass="13536">MLVTIESTRSQSPFTDFEDSLADRLLTHYATELLEQQGCANLAELRQAVKRATEVCNCMHLPLRENFKVVYRSRNGEVVQDWRLSPMAYMLMVLNANSSNTFVARTQVEIVQRALNQL</sequence>
<dbReference type="AlphaFoldDB" id="A0A1I7FZ81"/>
<accession>A0A1I7FZ81</accession>
<protein>
    <submittedName>
        <fullName evidence="1">Uncharacterized protein</fullName>
    </submittedName>
</protein>
<gene>
    <name evidence="1" type="ORF">SAMN04487941_0584</name>
</gene>
<dbReference type="OrthoDB" id="1256452at2"/>
<dbReference type="RefSeq" id="WP_068839555.1">
    <property type="nucleotide sequence ID" value="NZ_BMXC01000001.1"/>
</dbReference>
<evidence type="ECO:0000313" key="2">
    <source>
        <dbReference type="Proteomes" id="UP000182491"/>
    </source>
</evidence>
<reference evidence="2" key="1">
    <citation type="submission" date="2016-10" db="EMBL/GenBank/DDBJ databases">
        <authorList>
            <person name="Varghese N."/>
        </authorList>
    </citation>
    <scope>NUCLEOTIDE SEQUENCE [LARGE SCALE GENOMIC DNA]</scope>
    <source>
        <strain evidence="2">DSM 18820</strain>
    </source>
</reference>
<organism evidence="1 2">
    <name type="scientific">Pontibacter akesuensis</name>
    <dbReference type="NCBI Taxonomy" id="388950"/>
    <lineage>
        <taxon>Bacteria</taxon>
        <taxon>Pseudomonadati</taxon>
        <taxon>Bacteroidota</taxon>
        <taxon>Cytophagia</taxon>
        <taxon>Cytophagales</taxon>
        <taxon>Hymenobacteraceae</taxon>
        <taxon>Pontibacter</taxon>
    </lineage>
</organism>
<name>A0A1I7FZ81_9BACT</name>
<proteinExistence type="predicted"/>
<evidence type="ECO:0000313" key="1">
    <source>
        <dbReference type="EMBL" id="SFU41477.1"/>
    </source>
</evidence>